<protein>
    <submittedName>
        <fullName evidence="1">Uncharacterized protein</fullName>
    </submittedName>
</protein>
<reference evidence="1" key="1">
    <citation type="submission" date="2023-07" db="EMBL/GenBank/DDBJ databases">
        <title>Genome content predicts the carbon catabolic preferences of heterotrophic bacteria.</title>
        <authorList>
            <person name="Gralka M."/>
        </authorList>
    </citation>
    <scope>NUCLEOTIDE SEQUENCE</scope>
    <source>
        <strain evidence="1">I3M17_2</strain>
    </source>
</reference>
<accession>A0AAW7XC13</accession>
<name>A0AAW7XC13_9GAMM</name>
<comment type="caution">
    <text evidence="1">The sequence shown here is derived from an EMBL/GenBank/DDBJ whole genome shotgun (WGS) entry which is preliminary data.</text>
</comment>
<dbReference type="AlphaFoldDB" id="A0AAW7XC13"/>
<dbReference type="RefSeq" id="WP_303494600.1">
    <property type="nucleotide sequence ID" value="NZ_JAUOPB010000358.1"/>
</dbReference>
<organism evidence="1 2">
    <name type="scientific">Saccharophagus degradans</name>
    <dbReference type="NCBI Taxonomy" id="86304"/>
    <lineage>
        <taxon>Bacteria</taxon>
        <taxon>Pseudomonadati</taxon>
        <taxon>Pseudomonadota</taxon>
        <taxon>Gammaproteobacteria</taxon>
        <taxon>Cellvibrionales</taxon>
        <taxon>Cellvibrionaceae</taxon>
        <taxon>Saccharophagus</taxon>
    </lineage>
</organism>
<proteinExistence type="predicted"/>
<sequence>SGVVSQDWYPPGRMYWGTYERPYVAFIRKDLVSNAWSPENTSGKFPQISRAYTALGSNRQLSEVNDHFLTNIGYLRIKNLTLGYT</sequence>
<feature type="non-terminal residue" evidence="1">
    <location>
        <position position="85"/>
    </location>
</feature>
<dbReference type="EMBL" id="JAUOPB010000358">
    <property type="protein sequence ID" value="MDO6425170.1"/>
    <property type="molecule type" value="Genomic_DNA"/>
</dbReference>
<evidence type="ECO:0000313" key="2">
    <source>
        <dbReference type="Proteomes" id="UP001169760"/>
    </source>
</evidence>
<evidence type="ECO:0000313" key="1">
    <source>
        <dbReference type="EMBL" id="MDO6425170.1"/>
    </source>
</evidence>
<dbReference type="Proteomes" id="UP001169760">
    <property type="component" value="Unassembled WGS sequence"/>
</dbReference>
<feature type="non-terminal residue" evidence="1">
    <location>
        <position position="1"/>
    </location>
</feature>
<gene>
    <name evidence="1" type="ORF">Q4521_22015</name>
</gene>